<dbReference type="PROSITE" id="PS50105">
    <property type="entry name" value="SAM_DOMAIN"/>
    <property type="match status" value="1"/>
</dbReference>
<keyword evidence="4" id="KW-0963">Cytoplasm</keyword>
<evidence type="ECO:0000256" key="1">
    <source>
        <dbReference type="ARBA" id="ARBA00004496"/>
    </source>
</evidence>
<feature type="compositionally biased region" description="Low complexity" evidence="6">
    <location>
        <begin position="213"/>
        <end position="235"/>
    </location>
</feature>
<dbReference type="InterPro" id="IPR001660">
    <property type="entry name" value="SAM"/>
</dbReference>
<comment type="subcellular location">
    <subcellularLocation>
        <location evidence="1">Cytoplasm</location>
    </subcellularLocation>
</comment>
<evidence type="ECO:0000259" key="7">
    <source>
        <dbReference type="PROSITE" id="PS50105"/>
    </source>
</evidence>
<keyword evidence="5" id="KW-0694">RNA-binding</keyword>
<accession>A0A1B6FK46</accession>
<evidence type="ECO:0000256" key="4">
    <source>
        <dbReference type="ARBA" id="ARBA00022490"/>
    </source>
</evidence>
<dbReference type="GO" id="GO:0003729">
    <property type="term" value="F:mRNA binding"/>
    <property type="evidence" value="ECO:0007669"/>
    <property type="project" value="TreeGrafter"/>
</dbReference>
<organism evidence="8">
    <name type="scientific">Cuerna arida</name>
    <dbReference type="NCBI Taxonomy" id="1464854"/>
    <lineage>
        <taxon>Eukaryota</taxon>
        <taxon>Metazoa</taxon>
        <taxon>Ecdysozoa</taxon>
        <taxon>Arthropoda</taxon>
        <taxon>Hexapoda</taxon>
        <taxon>Insecta</taxon>
        <taxon>Pterygota</taxon>
        <taxon>Neoptera</taxon>
        <taxon>Paraneoptera</taxon>
        <taxon>Hemiptera</taxon>
        <taxon>Auchenorrhyncha</taxon>
        <taxon>Membracoidea</taxon>
        <taxon>Cicadellidae</taxon>
        <taxon>Cicadellinae</taxon>
        <taxon>Proconiini</taxon>
        <taxon>Cuerna</taxon>
    </lineage>
</organism>
<dbReference type="InterPro" id="IPR013761">
    <property type="entry name" value="SAM/pointed_sf"/>
</dbReference>
<dbReference type="Pfam" id="PF09246">
    <property type="entry name" value="PHAT"/>
    <property type="match status" value="1"/>
</dbReference>
<comment type="similarity">
    <text evidence="2">Belongs to the SMAUG family.</text>
</comment>
<feature type="compositionally biased region" description="Polar residues" evidence="6">
    <location>
        <begin position="163"/>
        <end position="172"/>
    </location>
</feature>
<dbReference type="InterPro" id="IPR037093">
    <property type="entry name" value="PHAT_dom_sf"/>
</dbReference>
<protein>
    <recommendedName>
        <fullName evidence="3">Protein Smaug</fullName>
    </recommendedName>
</protein>
<dbReference type="InterPro" id="IPR050897">
    <property type="entry name" value="SMAUG/VTS1_RNA-bind"/>
</dbReference>
<evidence type="ECO:0000256" key="2">
    <source>
        <dbReference type="ARBA" id="ARBA00008232"/>
    </source>
</evidence>
<dbReference type="PANTHER" id="PTHR12515:SF5">
    <property type="entry name" value="PROTEIN SMAUG"/>
    <property type="match status" value="1"/>
</dbReference>
<dbReference type="EMBL" id="GECZ01019218">
    <property type="protein sequence ID" value="JAS50551.1"/>
    <property type="molecule type" value="Transcribed_RNA"/>
</dbReference>
<proteinExistence type="inferred from homology"/>
<feature type="compositionally biased region" description="Basic residues" evidence="6">
    <location>
        <begin position="457"/>
        <end position="471"/>
    </location>
</feature>
<name>A0A1B6FK46_9HEMI</name>
<dbReference type="AlphaFoldDB" id="A0A1B6FK46"/>
<reference evidence="8" key="1">
    <citation type="submission" date="2015-11" db="EMBL/GenBank/DDBJ databases">
        <title>De novo transcriptome assembly of four potential Pierce s Disease insect vectors from Arizona vineyards.</title>
        <authorList>
            <person name="Tassone E.E."/>
        </authorList>
    </citation>
    <scope>NUCLEOTIDE SEQUENCE</scope>
</reference>
<feature type="domain" description="SAM" evidence="7">
    <location>
        <begin position="249"/>
        <end position="316"/>
    </location>
</feature>
<evidence type="ECO:0000256" key="6">
    <source>
        <dbReference type="SAM" id="MobiDB-lite"/>
    </source>
</evidence>
<dbReference type="Gene3D" id="1.25.40.170">
    <property type="entry name" value="Smaug, PHAT domain"/>
    <property type="match status" value="1"/>
</dbReference>
<gene>
    <name evidence="8" type="ORF">g.19622</name>
</gene>
<dbReference type="InterPro" id="IPR015327">
    <property type="entry name" value="PHAT_dom"/>
</dbReference>
<dbReference type="Gene3D" id="1.10.150.50">
    <property type="entry name" value="Transcription Factor, Ets-1"/>
    <property type="match status" value="1"/>
</dbReference>
<evidence type="ECO:0000256" key="5">
    <source>
        <dbReference type="ARBA" id="ARBA00022884"/>
    </source>
</evidence>
<dbReference type="Pfam" id="PF26034">
    <property type="entry name" value="PHAT_SMAUG"/>
    <property type="match status" value="1"/>
</dbReference>
<dbReference type="InterPro" id="IPR058599">
    <property type="entry name" value="PHAT_Smg/ZCCHC2-like"/>
</dbReference>
<dbReference type="GO" id="GO:0030371">
    <property type="term" value="F:translation repressor activity"/>
    <property type="evidence" value="ECO:0007669"/>
    <property type="project" value="InterPro"/>
</dbReference>
<evidence type="ECO:0000256" key="3">
    <source>
        <dbReference type="ARBA" id="ARBA00018651"/>
    </source>
</evidence>
<dbReference type="GO" id="GO:0000289">
    <property type="term" value="P:nuclear-transcribed mRNA poly(A) tail shortening"/>
    <property type="evidence" value="ECO:0007669"/>
    <property type="project" value="TreeGrafter"/>
</dbReference>
<dbReference type="SUPFAM" id="SSF47769">
    <property type="entry name" value="SAM/Pointed domain"/>
    <property type="match status" value="1"/>
</dbReference>
<feature type="region of interest" description="Disordered" evidence="6">
    <location>
        <begin position="213"/>
        <end position="242"/>
    </location>
</feature>
<evidence type="ECO:0000313" key="8">
    <source>
        <dbReference type="EMBL" id="JAS50551.1"/>
    </source>
</evidence>
<dbReference type="GO" id="GO:0000932">
    <property type="term" value="C:P-body"/>
    <property type="evidence" value="ECO:0007669"/>
    <property type="project" value="TreeGrafter"/>
</dbReference>
<sequence length="539" mass="60984">MKMYQERVDTMCQWFDQWDISGQMVALFKMVTRVKPTQARFLSIALENCLTECAEVALREQEANNPGYISNLLNEPKERAMDELLLHLPLLRPGNKEAKHMYLGVLPVVLNHALDNNLYLEKATQLLVYILIHPALKEDRCTFDVWRKSLEDRIMNLGVNPAVTNTESTDTAQGKIRRSNSLTPPFAVTPSNELWTSQDDLSVVRRSSGRRFSLSLSEGPPLSPQSSQASSGSGSETHLDDLRPGFEAVGMKDVRPWLKTLRLHKYSRLFSQLTYAQMLNLKEETFEATVESVEAGPVTQGAQRKILLSIAKLRDRYANLCRLEQEITEGSGKNLLSAMDDVKNILLTPLKPHEDTDQPPVDDLPSQITRVLYKVCTLLLVCGVMDDEALTTFVNLLDTALYLDAFTTQQKNKIRSWKLQISQHISQIRQQQQQYGYLSVPPARFPQPVSRPLSAHPLRHSPLRSHPHHHTQSFLAKRPSLQDSPSEYGSAEEPGHSYVQRTHSAPPNPPPEAPSDTDPELNSRLERLCLRMTEQSLEL</sequence>
<feature type="region of interest" description="Disordered" evidence="6">
    <location>
        <begin position="163"/>
        <end position="185"/>
    </location>
</feature>
<feature type="region of interest" description="Disordered" evidence="6">
    <location>
        <begin position="440"/>
        <end position="526"/>
    </location>
</feature>
<dbReference type="PANTHER" id="PTHR12515">
    <property type="entry name" value="STERILE ALPHA MOTIF DOMAIN CONTAINING PROTEIN 4-RELATED"/>
    <property type="match status" value="1"/>
</dbReference>
<dbReference type="GO" id="GO:0006355">
    <property type="term" value="P:regulation of DNA-templated transcription"/>
    <property type="evidence" value="ECO:0007669"/>
    <property type="project" value="InterPro"/>
</dbReference>